<organism evidence="1 2">
    <name type="scientific">Echeneis naucrates</name>
    <name type="common">Live sharksucker</name>
    <dbReference type="NCBI Taxonomy" id="173247"/>
    <lineage>
        <taxon>Eukaryota</taxon>
        <taxon>Metazoa</taxon>
        <taxon>Chordata</taxon>
        <taxon>Craniata</taxon>
        <taxon>Vertebrata</taxon>
        <taxon>Euteleostomi</taxon>
        <taxon>Actinopterygii</taxon>
        <taxon>Neopterygii</taxon>
        <taxon>Teleostei</taxon>
        <taxon>Neoteleostei</taxon>
        <taxon>Acanthomorphata</taxon>
        <taxon>Carangaria</taxon>
        <taxon>Carangiformes</taxon>
        <taxon>Echeneidae</taxon>
        <taxon>Echeneis</taxon>
    </lineage>
</organism>
<reference evidence="1" key="1">
    <citation type="submission" date="2021-04" db="EMBL/GenBank/DDBJ databases">
        <authorList>
            <consortium name="Wellcome Sanger Institute Data Sharing"/>
        </authorList>
    </citation>
    <scope>NUCLEOTIDE SEQUENCE [LARGE SCALE GENOMIC DNA]</scope>
</reference>
<sequence length="164" mass="17766">MLDVGCPIAYLSERSLESPRRGAGSVCAVHLISFSPTSAGRQWSLPGWPNMAAAPEEEVDRRPIRRVRSKSDTPYINEARISLHLETGRMVSIAGQAPPALLPDTSISAPCGAVHCPLVLKTSPSRTGERCPEGVTQNLLFCTSLFVSFALFSLNELLHPNSLR</sequence>
<evidence type="ECO:0000313" key="1">
    <source>
        <dbReference type="Ensembl" id="ENSENLP00000047749.1"/>
    </source>
</evidence>
<dbReference type="Ensembl" id="ENSENLT00000048893.1">
    <property type="protein sequence ID" value="ENSENLP00000047749.1"/>
    <property type="gene ID" value="ENSENLG00000020174.1"/>
</dbReference>
<evidence type="ECO:0000313" key="2">
    <source>
        <dbReference type="Proteomes" id="UP000472264"/>
    </source>
</evidence>
<reference evidence="1" key="2">
    <citation type="submission" date="2025-08" db="UniProtKB">
        <authorList>
            <consortium name="Ensembl"/>
        </authorList>
    </citation>
    <scope>IDENTIFICATION</scope>
</reference>
<proteinExistence type="predicted"/>
<keyword evidence="2" id="KW-1185">Reference proteome</keyword>
<dbReference type="AlphaFoldDB" id="A0A665WUS3"/>
<accession>A0A665WUS3</accession>
<name>A0A665WUS3_ECHNA</name>
<dbReference type="InParanoid" id="A0A665WUS3"/>
<protein>
    <submittedName>
        <fullName evidence="1">Uncharacterized protein</fullName>
    </submittedName>
</protein>
<dbReference type="Proteomes" id="UP000472264">
    <property type="component" value="Chromosome 4"/>
</dbReference>
<reference evidence="1" key="3">
    <citation type="submission" date="2025-09" db="UniProtKB">
        <authorList>
            <consortium name="Ensembl"/>
        </authorList>
    </citation>
    <scope>IDENTIFICATION</scope>
</reference>